<dbReference type="RefSeq" id="WP_380326763.1">
    <property type="nucleotide sequence ID" value="NZ_JBHYPW010000035.1"/>
</dbReference>
<proteinExistence type="predicted"/>
<accession>A0ABW6GKT7</accession>
<evidence type="ECO:0000313" key="2">
    <source>
        <dbReference type="EMBL" id="MFE1353351.1"/>
    </source>
</evidence>
<comment type="caution">
    <text evidence="2">The sequence shown here is derived from an EMBL/GenBank/DDBJ whole genome shotgun (WGS) entry which is preliminary data.</text>
</comment>
<name>A0ABW6GKT7_9ACTN</name>
<organism evidence="2 3">
    <name type="scientific">Kitasatospora phosalacinea</name>
    <dbReference type="NCBI Taxonomy" id="2065"/>
    <lineage>
        <taxon>Bacteria</taxon>
        <taxon>Bacillati</taxon>
        <taxon>Actinomycetota</taxon>
        <taxon>Actinomycetes</taxon>
        <taxon>Kitasatosporales</taxon>
        <taxon>Streptomycetaceae</taxon>
        <taxon>Kitasatospora</taxon>
    </lineage>
</organism>
<gene>
    <name evidence="2" type="ORF">ACFW6T_15330</name>
</gene>
<feature type="region of interest" description="Disordered" evidence="1">
    <location>
        <begin position="52"/>
        <end position="74"/>
    </location>
</feature>
<dbReference type="Proteomes" id="UP001599542">
    <property type="component" value="Unassembled WGS sequence"/>
</dbReference>
<evidence type="ECO:0000256" key="1">
    <source>
        <dbReference type="SAM" id="MobiDB-lite"/>
    </source>
</evidence>
<sequence length="74" mass="7672">MSDQGTSAESGPSTPYRPSAVGELVVDRKSGALVRYMGEWCGLMWVRPVGGGTEVPVHPDGLGPASDDLRLGSA</sequence>
<dbReference type="EMBL" id="JBHYPX010000027">
    <property type="protein sequence ID" value="MFE1353351.1"/>
    <property type="molecule type" value="Genomic_DNA"/>
</dbReference>
<keyword evidence="3" id="KW-1185">Reference proteome</keyword>
<protein>
    <submittedName>
        <fullName evidence="2">Uncharacterized protein</fullName>
    </submittedName>
</protein>
<evidence type="ECO:0000313" key="3">
    <source>
        <dbReference type="Proteomes" id="UP001599542"/>
    </source>
</evidence>
<reference evidence="2 3" key="1">
    <citation type="submission" date="2024-09" db="EMBL/GenBank/DDBJ databases">
        <title>The Natural Products Discovery Center: Release of the First 8490 Sequenced Strains for Exploring Actinobacteria Biosynthetic Diversity.</title>
        <authorList>
            <person name="Kalkreuter E."/>
            <person name="Kautsar S.A."/>
            <person name="Yang D."/>
            <person name="Bader C.D."/>
            <person name="Teijaro C.N."/>
            <person name="Fluegel L."/>
            <person name="Davis C.M."/>
            <person name="Simpson J.R."/>
            <person name="Lauterbach L."/>
            <person name="Steele A.D."/>
            <person name="Gui C."/>
            <person name="Meng S."/>
            <person name="Li G."/>
            <person name="Viehrig K."/>
            <person name="Ye F."/>
            <person name="Su P."/>
            <person name="Kiefer A.F."/>
            <person name="Nichols A."/>
            <person name="Cepeda A.J."/>
            <person name="Yan W."/>
            <person name="Fan B."/>
            <person name="Jiang Y."/>
            <person name="Adhikari A."/>
            <person name="Zheng C.-J."/>
            <person name="Schuster L."/>
            <person name="Cowan T.M."/>
            <person name="Smanski M.J."/>
            <person name="Chevrette M.G."/>
            <person name="De Carvalho L.P.S."/>
            <person name="Shen B."/>
        </authorList>
    </citation>
    <scope>NUCLEOTIDE SEQUENCE [LARGE SCALE GENOMIC DNA]</scope>
    <source>
        <strain evidence="2 3">NPDC058753</strain>
    </source>
</reference>